<evidence type="ECO:0000313" key="1">
    <source>
        <dbReference type="EMBL" id="JAH61120.1"/>
    </source>
</evidence>
<reference evidence="1" key="2">
    <citation type="journal article" date="2015" name="Fish Shellfish Immunol.">
        <title>Early steps in the European eel (Anguilla anguilla)-Vibrio vulnificus interaction in the gills: Role of the RtxA13 toxin.</title>
        <authorList>
            <person name="Callol A."/>
            <person name="Pajuelo D."/>
            <person name="Ebbesson L."/>
            <person name="Teles M."/>
            <person name="MacKenzie S."/>
            <person name="Amaro C."/>
        </authorList>
    </citation>
    <scope>NUCLEOTIDE SEQUENCE</scope>
</reference>
<reference evidence="1" key="1">
    <citation type="submission" date="2014-11" db="EMBL/GenBank/DDBJ databases">
        <authorList>
            <person name="Amaro Gonzalez C."/>
        </authorList>
    </citation>
    <scope>NUCLEOTIDE SEQUENCE</scope>
</reference>
<sequence>MYWGILYSAIGSTTKYWYLADLSAGQY</sequence>
<proteinExistence type="predicted"/>
<organism evidence="1">
    <name type="scientific">Anguilla anguilla</name>
    <name type="common">European freshwater eel</name>
    <name type="synonym">Muraena anguilla</name>
    <dbReference type="NCBI Taxonomy" id="7936"/>
    <lineage>
        <taxon>Eukaryota</taxon>
        <taxon>Metazoa</taxon>
        <taxon>Chordata</taxon>
        <taxon>Craniata</taxon>
        <taxon>Vertebrata</taxon>
        <taxon>Euteleostomi</taxon>
        <taxon>Actinopterygii</taxon>
        <taxon>Neopterygii</taxon>
        <taxon>Teleostei</taxon>
        <taxon>Anguilliformes</taxon>
        <taxon>Anguillidae</taxon>
        <taxon>Anguilla</taxon>
    </lineage>
</organism>
<accession>A0A0E9U7H2</accession>
<name>A0A0E9U7H2_ANGAN</name>
<dbReference type="AlphaFoldDB" id="A0A0E9U7H2"/>
<protein>
    <submittedName>
        <fullName evidence="1">Uncharacterized protein</fullName>
    </submittedName>
</protein>
<dbReference type="EMBL" id="GBXM01047457">
    <property type="protein sequence ID" value="JAH61120.1"/>
    <property type="molecule type" value="Transcribed_RNA"/>
</dbReference>